<reference evidence="24" key="1">
    <citation type="journal article" date="2013" name="Genetics">
        <title>The draft genome and transcriptome of Panagrellus redivivus are shaped by the harsh demands of a free-living lifestyle.</title>
        <authorList>
            <person name="Srinivasan J."/>
            <person name="Dillman A.R."/>
            <person name="Macchietto M.G."/>
            <person name="Heikkinen L."/>
            <person name="Lakso M."/>
            <person name="Fracchia K.M."/>
            <person name="Antoshechkin I."/>
            <person name="Mortazavi A."/>
            <person name="Wong G."/>
            <person name="Sternberg P.W."/>
        </authorList>
    </citation>
    <scope>NUCLEOTIDE SEQUENCE [LARGE SCALE GENOMIC DNA]</scope>
    <source>
        <strain evidence="24">MT8872</strain>
    </source>
</reference>
<name>A0A7E4VFK7_PANRE</name>
<keyword evidence="6" id="KW-0723">Serine/threonine-protein kinase</keyword>
<evidence type="ECO:0000256" key="16">
    <source>
        <dbReference type="ARBA" id="ARBA00048679"/>
    </source>
</evidence>
<feature type="region of interest" description="Disordered" evidence="21">
    <location>
        <begin position="747"/>
        <end position="782"/>
    </location>
</feature>
<evidence type="ECO:0000256" key="1">
    <source>
        <dbReference type="ARBA" id="ARBA00001946"/>
    </source>
</evidence>
<evidence type="ECO:0000256" key="15">
    <source>
        <dbReference type="ARBA" id="ARBA00047899"/>
    </source>
</evidence>
<dbReference type="Pfam" id="PF00069">
    <property type="entry name" value="Pkinase"/>
    <property type="match status" value="1"/>
</dbReference>
<dbReference type="GO" id="GO:0005737">
    <property type="term" value="C:cytoplasm"/>
    <property type="evidence" value="ECO:0007669"/>
    <property type="project" value="TreeGrafter"/>
</dbReference>
<evidence type="ECO:0000256" key="13">
    <source>
        <dbReference type="ARBA" id="ARBA00022842"/>
    </source>
</evidence>
<dbReference type="InterPro" id="IPR011009">
    <property type="entry name" value="Kinase-like_dom_sf"/>
</dbReference>
<dbReference type="GO" id="GO:0005634">
    <property type="term" value="C:nucleus"/>
    <property type="evidence" value="ECO:0007669"/>
    <property type="project" value="UniProtKB-SubCell"/>
</dbReference>
<feature type="compositionally biased region" description="Gly residues" evidence="21">
    <location>
        <begin position="853"/>
        <end position="869"/>
    </location>
</feature>
<evidence type="ECO:0000256" key="21">
    <source>
        <dbReference type="SAM" id="MobiDB-lite"/>
    </source>
</evidence>
<feature type="compositionally biased region" description="Low complexity" evidence="21">
    <location>
        <begin position="633"/>
        <end position="657"/>
    </location>
</feature>
<dbReference type="PANTHER" id="PTHR24346">
    <property type="entry name" value="MAP/MICROTUBULE AFFINITY-REGULATING KINASE"/>
    <property type="match status" value="1"/>
</dbReference>
<keyword evidence="9" id="KW-0479">Metal-binding</keyword>
<dbReference type="CDD" id="cd14074">
    <property type="entry name" value="STKc_SNRK"/>
    <property type="match status" value="1"/>
</dbReference>
<dbReference type="PROSITE" id="PS00107">
    <property type="entry name" value="PROTEIN_KINASE_ATP"/>
    <property type="match status" value="1"/>
</dbReference>
<comment type="similarity">
    <text evidence="3">Belongs to the protein kinase superfamily. CAMK Ser/Thr protein kinase family.</text>
</comment>
<comment type="function">
    <text evidence="17">May play a role in hematopoietic cell proliferation or differentiation. Potential mediator of neuronal apoptosis.</text>
</comment>
<protein>
    <recommendedName>
        <fullName evidence="18">SNF-related serine/threonine-protein kinase</fullName>
        <ecNumber evidence="4">2.7.11.1</ecNumber>
    </recommendedName>
    <alternativeName>
        <fullName evidence="19">SNF1-related kinase</fullName>
    </alternativeName>
</protein>
<feature type="region of interest" description="Disordered" evidence="21">
    <location>
        <begin position="493"/>
        <end position="513"/>
    </location>
</feature>
<feature type="region of interest" description="Disordered" evidence="21">
    <location>
        <begin position="803"/>
        <end position="878"/>
    </location>
</feature>
<dbReference type="InterPro" id="IPR008271">
    <property type="entry name" value="Ser/Thr_kinase_AS"/>
</dbReference>
<evidence type="ECO:0000256" key="2">
    <source>
        <dbReference type="ARBA" id="ARBA00004123"/>
    </source>
</evidence>
<evidence type="ECO:0000256" key="12">
    <source>
        <dbReference type="ARBA" id="ARBA00022840"/>
    </source>
</evidence>
<keyword evidence="8" id="KW-0808">Transferase</keyword>
<evidence type="ECO:0000256" key="11">
    <source>
        <dbReference type="ARBA" id="ARBA00022777"/>
    </source>
</evidence>
<feature type="domain" description="UBA" evidence="23">
    <location>
        <begin position="297"/>
        <end position="342"/>
    </location>
</feature>
<evidence type="ECO:0000256" key="14">
    <source>
        <dbReference type="ARBA" id="ARBA00023242"/>
    </source>
</evidence>
<evidence type="ECO:0000256" key="10">
    <source>
        <dbReference type="ARBA" id="ARBA00022741"/>
    </source>
</evidence>
<feature type="region of interest" description="Disordered" evidence="21">
    <location>
        <begin position="630"/>
        <end position="662"/>
    </location>
</feature>
<dbReference type="InterPro" id="IPR017441">
    <property type="entry name" value="Protein_kinase_ATP_BS"/>
</dbReference>
<dbReference type="Proteomes" id="UP000492821">
    <property type="component" value="Unassembled WGS sequence"/>
</dbReference>
<evidence type="ECO:0000259" key="22">
    <source>
        <dbReference type="PROSITE" id="PS50011"/>
    </source>
</evidence>
<dbReference type="FunFam" id="3.30.200.20:FF:000003">
    <property type="entry name" value="Non-specific serine/threonine protein kinase"/>
    <property type="match status" value="1"/>
</dbReference>
<evidence type="ECO:0000256" key="7">
    <source>
        <dbReference type="ARBA" id="ARBA00022553"/>
    </source>
</evidence>
<evidence type="ECO:0000256" key="8">
    <source>
        <dbReference type="ARBA" id="ARBA00022679"/>
    </source>
</evidence>
<dbReference type="Gene3D" id="1.10.510.10">
    <property type="entry name" value="Transferase(Phosphotransferase) domain 1"/>
    <property type="match status" value="1"/>
</dbReference>
<evidence type="ECO:0000256" key="9">
    <source>
        <dbReference type="ARBA" id="ARBA00022723"/>
    </source>
</evidence>
<dbReference type="PROSITE" id="PS50030">
    <property type="entry name" value="UBA"/>
    <property type="match status" value="1"/>
</dbReference>
<reference evidence="25" key="2">
    <citation type="submission" date="2020-10" db="UniProtKB">
        <authorList>
            <consortium name="WormBaseParasite"/>
        </authorList>
    </citation>
    <scope>IDENTIFICATION</scope>
</reference>
<evidence type="ECO:0000313" key="25">
    <source>
        <dbReference type="WBParaSite" id="Pan_g20508.t1"/>
    </source>
</evidence>
<keyword evidence="5" id="KW-0488">Methylation</keyword>
<dbReference type="PROSITE" id="PS00108">
    <property type="entry name" value="PROTEIN_KINASE_ST"/>
    <property type="match status" value="1"/>
</dbReference>
<sequence>MPGKKTPPAAMTRKSSINEARIAGLYDLEHTIGKGHFAVVKLARHCFTGEKVAAKVIDKLKLDPISQAHMMQEVRCMKLVQHPNIVRLYEVIDTSTKLFLILELGDYDMYEFIMKNEHKGIKESEAQQYFSQIIKAIDYCHTLHVVHRDLKPENVVFFEKLGMVKLTDFGFSNLFTPGQQLSTACGSMAYSAPEILLGDAYDAPAVDVWSLGVILYMLVCARLPFQETNESETLTKILDCKYTIPEHVSASCKTLIARMLVRDPVLRATLTEITQSTWVVAGDRGHAEVLPLIAKDHLPESAHSTIIDQMVAGGIASEEQIVSAIDNDDYNYITATYYLLAERVLASYRELQASRLIPTVIDAVAGASSVDDNVIVDCEPSTSTSAGSVGFRARSRSNSWRGSTSRRACTILKEESEEELSSYLRSPSRQSSRTYIISKEPLASSRASRSSRASSLERDCGGSASNALVADAVARLLGPIPKELSSIRELGEMPPVFGLPEEDEEVSDERPTSLQLDMPLTASRRRGHRIMRHSMSLDGCPEDDSEDLDDRPASSQRTVSPAAALPRTPSAPSTFFSSMARKRLFRPTLLRRNSSPSVSMFAGSTTLHSSRDRISPQAIHDLLEFSRLSGGMRRAASPESRISSRSPSPCSSGRTSPAITGSFIRLKVSGGPAASGTGMRKLSSSPHLLGICEESEDSPDTSLLNLSAPRSVSTISTQKAPHISRGNRSASVGLGSLPISFLPLKDSKEKTSKAPPPPPLSPSAKTGASSSSATPASSYSSMRVIRPRQAVVSPDMVRRYESHQRLVARTRRSTSCSSSETSDDDSNERKLSLIGTRYCRRGPDDRGNDDDACGGGGGGGTSGGGGGAVGPRRSNSMKEQTIIEEPSNTATGGGDATAVAHNCLQAGLFSGGLTPESPSSLSFWSESDASVYGKIPGTPLQPILEDETGGMPLFSQSEALMDWVQESQSYCANGGPSPDDVPIDSPLSAAEFYRTLRRSKSLDDPALHLTVINQQDCDSLNVSTSSCNLTPAEGPHGFDEVATDSGCPSDDECRRTTAPTGKGSKFVKPASWFTELTNRVFHELHRRTGISAT</sequence>
<dbReference type="EC" id="2.7.11.1" evidence="4"/>
<feature type="compositionally biased region" description="Low complexity" evidence="21">
    <location>
        <begin position="762"/>
        <end position="781"/>
    </location>
</feature>
<organism evidence="24 25">
    <name type="scientific">Panagrellus redivivus</name>
    <name type="common">Microworm</name>
    <dbReference type="NCBI Taxonomy" id="6233"/>
    <lineage>
        <taxon>Eukaryota</taxon>
        <taxon>Metazoa</taxon>
        <taxon>Ecdysozoa</taxon>
        <taxon>Nematoda</taxon>
        <taxon>Chromadorea</taxon>
        <taxon>Rhabditida</taxon>
        <taxon>Tylenchina</taxon>
        <taxon>Panagrolaimomorpha</taxon>
        <taxon>Panagrolaimoidea</taxon>
        <taxon>Panagrolaimidae</taxon>
        <taxon>Panagrellus</taxon>
    </lineage>
</organism>
<dbReference type="GO" id="GO:0035556">
    <property type="term" value="P:intracellular signal transduction"/>
    <property type="evidence" value="ECO:0007669"/>
    <property type="project" value="TreeGrafter"/>
</dbReference>
<proteinExistence type="inferred from homology"/>
<feature type="region of interest" description="Disordered" evidence="21">
    <location>
        <begin position="712"/>
        <end position="731"/>
    </location>
</feature>
<evidence type="ECO:0000256" key="3">
    <source>
        <dbReference type="ARBA" id="ARBA00006692"/>
    </source>
</evidence>
<dbReference type="CDD" id="cd14339">
    <property type="entry name" value="UBA_SNRK"/>
    <property type="match status" value="1"/>
</dbReference>
<evidence type="ECO:0000259" key="23">
    <source>
        <dbReference type="PROSITE" id="PS50030"/>
    </source>
</evidence>
<keyword evidence="24" id="KW-1185">Reference proteome</keyword>
<evidence type="ECO:0000256" key="17">
    <source>
        <dbReference type="ARBA" id="ARBA00054738"/>
    </source>
</evidence>
<keyword evidence="14" id="KW-0539">Nucleus</keyword>
<dbReference type="GO" id="GO:0005524">
    <property type="term" value="F:ATP binding"/>
    <property type="evidence" value="ECO:0007669"/>
    <property type="project" value="UniProtKB-UniRule"/>
</dbReference>
<evidence type="ECO:0000256" key="6">
    <source>
        <dbReference type="ARBA" id="ARBA00022527"/>
    </source>
</evidence>
<evidence type="ECO:0000256" key="18">
    <source>
        <dbReference type="ARBA" id="ARBA00074971"/>
    </source>
</evidence>
<keyword evidence="13" id="KW-0460">Magnesium</keyword>
<keyword evidence="7" id="KW-0597">Phosphoprotein</keyword>
<evidence type="ECO:0000256" key="4">
    <source>
        <dbReference type="ARBA" id="ARBA00012513"/>
    </source>
</evidence>
<comment type="cofactor">
    <cofactor evidence="1">
        <name>Mg(2+)</name>
        <dbReference type="ChEBI" id="CHEBI:18420"/>
    </cofactor>
</comment>
<feature type="domain" description="Protein kinase" evidence="22">
    <location>
        <begin position="26"/>
        <end position="279"/>
    </location>
</feature>
<dbReference type="GO" id="GO:0004674">
    <property type="term" value="F:protein serine/threonine kinase activity"/>
    <property type="evidence" value="ECO:0007669"/>
    <property type="project" value="UniProtKB-KW"/>
</dbReference>
<accession>A0A7E4VFK7</accession>
<evidence type="ECO:0000256" key="20">
    <source>
        <dbReference type="PROSITE-ProRule" id="PRU10141"/>
    </source>
</evidence>
<keyword evidence="10 20" id="KW-0547">Nucleotide-binding</keyword>
<comment type="subcellular location">
    <subcellularLocation>
        <location evidence="2">Nucleus</location>
    </subcellularLocation>
</comment>
<evidence type="ECO:0000256" key="19">
    <source>
        <dbReference type="ARBA" id="ARBA00077142"/>
    </source>
</evidence>
<keyword evidence="11" id="KW-0418">Kinase</keyword>
<dbReference type="InterPro" id="IPR000719">
    <property type="entry name" value="Prot_kinase_dom"/>
</dbReference>
<dbReference type="AlphaFoldDB" id="A0A7E4VFK7"/>
<dbReference type="GO" id="GO:0046872">
    <property type="term" value="F:metal ion binding"/>
    <property type="evidence" value="ECO:0007669"/>
    <property type="project" value="UniProtKB-KW"/>
</dbReference>
<dbReference type="SMART" id="SM00220">
    <property type="entry name" value="S_TKc"/>
    <property type="match status" value="1"/>
</dbReference>
<dbReference type="SUPFAM" id="SSF56112">
    <property type="entry name" value="Protein kinase-like (PK-like)"/>
    <property type="match status" value="1"/>
</dbReference>
<keyword evidence="12 20" id="KW-0067">ATP-binding</keyword>
<comment type="catalytic activity">
    <reaction evidence="15">
        <text>L-threonyl-[protein] + ATP = O-phospho-L-threonyl-[protein] + ADP + H(+)</text>
        <dbReference type="Rhea" id="RHEA:46608"/>
        <dbReference type="Rhea" id="RHEA-COMP:11060"/>
        <dbReference type="Rhea" id="RHEA-COMP:11605"/>
        <dbReference type="ChEBI" id="CHEBI:15378"/>
        <dbReference type="ChEBI" id="CHEBI:30013"/>
        <dbReference type="ChEBI" id="CHEBI:30616"/>
        <dbReference type="ChEBI" id="CHEBI:61977"/>
        <dbReference type="ChEBI" id="CHEBI:456216"/>
        <dbReference type="EC" id="2.7.11.1"/>
    </reaction>
</comment>
<dbReference type="PROSITE" id="PS50011">
    <property type="entry name" value="PROTEIN_KINASE_DOM"/>
    <property type="match status" value="1"/>
</dbReference>
<dbReference type="WBParaSite" id="Pan_g20508.t1">
    <property type="protein sequence ID" value="Pan_g20508.t1"/>
    <property type="gene ID" value="Pan_g20508"/>
</dbReference>
<evidence type="ECO:0000256" key="5">
    <source>
        <dbReference type="ARBA" id="ARBA00022481"/>
    </source>
</evidence>
<dbReference type="FunFam" id="1.10.510.10:FF:000166">
    <property type="entry name" value="SNF-related serine/threonine-protein kinase"/>
    <property type="match status" value="1"/>
</dbReference>
<dbReference type="PANTHER" id="PTHR24346:SF45">
    <property type="entry name" value="PROTEIN KINASE DOMAIN-CONTAINING PROTEIN"/>
    <property type="match status" value="1"/>
</dbReference>
<feature type="compositionally biased region" description="Acidic residues" evidence="21">
    <location>
        <begin position="540"/>
        <end position="549"/>
    </location>
</feature>
<dbReference type="InterPro" id="IPR015940">
    <property type="entry name" value="UBA"/>
</dbReference>
<comment type="catalytic activity">
    <reaction evidence="16">
        <text>L-seryl-[protein] + ATP = O-phospho-L-seryl-[protein] + ADP + H(+)</text>
        <dbReference type="Rhea" id="RHEA:17989"/>
        <dbReference type="Rhea" id="RHEA-COMP:9863"/>
        <dbReference type="Rhea" id="RHEA-COMP:11604"/>
        <dbReference type="ChEBI" id="CHEBI:15378"/>
        <dbReference type="ChEBI" id="CHEBI:29999"/>
        <dbReference type="ChEBI" id="CHEBI:30616"/>
        <dbReference type="ChEBI" id="CHEBI:83421"/>
        <dbReference type="ChEBI" id="CHEBI:456216"/>
        <dbReference type="EC" id="2.7.11.1"/>
    </reaction>
</comment>
<feature type="binding site" evidence="20">
    <location>
        <position position="55"/>
    </location>
    <ligand>
        <name>ATP</name>
        <dbReference type="ChEBI" id="CHEBI:30616"/>
    </ligand>
</feature>
<feature type="region of interest" description="Disordered" evidence="21">
    <location>
        <begin position="535"/>
        <end position="573"/>
    </location>
</feature>
<evidence type="ECO:0000313" key="24">
    <source>
        <dbReference type="Proteomes" id="UP000492821"/>
    </source>
</evidence>